<dbReference type="Gene3D" id="3.60.20.10">
    <property type="entry name" value="Glutamine Phosphoribosylpyrophosphate, subunit 1, domain 1"/>
    <property type="match status" value="1"/>
</dbReference>
<comment type="catalytic activity">
    <reaction evidence="3">
        <text>L-aspartate + L-glutamine + ATP + H2O = L-asparagine + L-glutamate + AMP + diphosphate + H(+)</text>
        <dbReference type="Rhea" id="RHEA:12228"/>
        <dbReference type="ChEBI" id="CHEBI:15377"/>
        <dbReference type="ChEBI" id="CHEBI:15378"/>
        <dbReference type="ChEBI" id="CHEBI:29985"/>
        <dbReference type="ChEBI" id="CHEBI:29991"/>
        <dbReference type="ChEBI" id="CHEBI:30616"/>
        <dbReference type="ChEBI" id="CHEBI:33019"/>
        <dbReference type="ChEBI" id="CHEBI:58048"/>
        <dbReference type="ChEBI" id="CHEBI:58359"/>
        <dbReference type="ChEBI" id="CHEBI:456215"/>
        <dbReference type="EC" id="6.3.5.4"/>
    </reaction>
</comment>
<dbReference type="RefSeq" id="WP_092617778.1">
    <property type="nucleotide sequence ID" value="NZ_FNCV01000004.1"/>
</dbReference>
<evidence type="ECO:0000256" key="2">
    <source>
        <dbReference type="ARBA" id="ARBA00012737"/>
    </source>
</evidence>
<dbReference type="OrthoDB" id="4897717at2"/>
<feature type="domain" description="Asparagine synthetase" evidence="4">
    <location>
        <begin position="207"/>
        <end position="452"/>
    </location>
</feature>
<keyword evidence="6" id="KW-1185">Reference proteome</keyword>
<dbReference type="STRING" id="83401.SAMN05421742_104109"/>
<proteinExistence type="predicted"/>
<dbReference type="SUPFAM" id="SSF56235">
    <property type="entry name" value="N-terminal nucleophile aminohydrolases (Ntn hydrolases)"/>
    <property type="match status" value="1"/>
</dbReference>
<dbReference type="Proteomes" id="UP000217076">
    <property type="component" value="Unassembled WGS sequence"/>
</dbReference>
<protein>
    <recommendedName>
        <fullName evidence="2">asparagine synthase (glutamine-hydrolyzing)</fullName>
        <ecNumber evidence="2">6.3.5.4</ecNumber>
    </recommendedName>
</protein>
<evidence type="ECO:0000256" key="1">
    <source>
        <dbReference type="ARBA" id="ARBA00005187"/>
    </source>
</evidence>
<dbReference type="SUPFAM" id="SSF52402">
    <property type="entry name" value="Adenine nucleotide alpha hydrolases-like"/>
    <property type="match status" value="1"/>
</dbReference>
<evidence type="ECO:0000313" key="6">
    <source>
        <dbReference type="Proteomes" id="UP000217076"/>
    </source>
</evidence>
<name>A0A1G7ZH07_9PROT</name>
<dbReference type="EMBL" id="FNCV01000004">
    <property type="protein sequence ID" value="SDH08071.1"/>
    <property type="molecule type" value="Genomic_DNA"/>
</dbReference>
<dbReference type="Gene3D" id="3.40.50.620">
    <property type="entry name" value="HUPs"/>
    <property type="match status" value="1"/>
</dbReference>
<organism evidence="5 6">
    <name type="scientific">Roseospirillum parvum</name>
    <dbReference type="NCBI Taxonomy" id="83401"/>
    <lineage>
        <taxon>Bacteria</taxon>
        <taxon>Pseudomonadati</taxon>
        <taxon>Pseudomonadota</taxon>
        <taxon>Alphaproteobacteria</taxon>
        <taxon>Rhodospirillales</taxon>
        <taxon>Rhodospirillaceae</taxon>
        <taxon>Roseospirillum</taxon>
    </lineage>
</organism>
<dbReference type="GO" id="GO:0006529">
    <property type="term" value="P:asparagine biosynthetic process"/>
    <property type="evidence" value="ECO:0007669"/>
    <property type="project" value="InterPro"/>
</dbReference>
<accession>A0A1G7ZH07</accession>
<dbReference type="PANTHER" id="PTHR43284">
    <property type="entry name" value="ASPARAGINE SYNTHETASE (GLUTAMINE-HYDROLYZING)"/>
    <property type="match status" value="1"/>
</dbReference>
<comment type="pathway">
    <text evidence="1">Amino-acid biosynthesis; L-asparagine biosynthesis; L-asparagine from L-aspartate (L-Gln route): step 1/1.</text>
</comment>
<dbReference type="InterPro" id="IPR051786">
    <property type="entry name" value="ASN_synthetase/amidase"/>
</dbReference>
<dbReference type="AlphaFoldDB" id="A0A1G7ZH07"/>
<sequence>MTTAAPWTPLLDSTPGWTHHRHGELTLWWAGAELRRDPATLAAELVALGGTQAPDPDRLTAWLAGLDGFFALVAQGPGWLLAAVDRVRSRPLLWAEAQGHFWLSQEGPPLAERLGLGPGDADPDQVIAFALAGYTVGEATLYPAIRALTPGQALLLDAGPEGRVTARPLTHHRWRPFAPDAVDPDDLRRPLAEVHERLIQRLIGHAAGRPILVPLSAGLDSRMIASGLVAAGYPHVRTFAYGRAGNREAVISRRIAHRLGLPWTFVPYTNRGIRRIMSSPGHRRYWAQADSLTAIPFPQDFAALSTLKQAGEVPDDAVVVNGQTGDFISGNHIPASLFAPGHGLSPEARLRRIVDGLLAKHFKHWRCLLDAPRLDAVRALLDAEVRRLGDLPDSPLGDHGLLEATEFHNRQAKYVINGQRCYEALGLDWWLPLWDRPALDFWAAAPLAAKRDQTLYREVLTETNWGGVWRDLPINPLRIQPAWMRPVRWLAKAAHAPLPDGRARWRTFETRYLTWFTDPLCSYATWPWWQVATEPRGAASPLAFFHAAYLEARGIDWAGMPPCPRTASEG</sequence>
<evidence type="ECO:0000259" key="4">
    <source>
        <dbReference type="Pfam" id="PF00733"/>
    </source>
</evidence>
<gene>
    <name evidence="5" type="ORF">SAMN05421742_104109</name>
</gene>
<dbReference type="GO" id="GO:0004066">
    <property type="term" value="F:asparagine synthase (glutamine-hydrolyzing) activity"/>
    <property type="evidence" value="ECO:0007669"/>
    <property type="project" value="UniProtKB-EC"/>
</dbReference>
<evidence type="ECO:0000256" key="3">
    <source>
        <dbReference type="ARBA" id="ARBA00048741"/>
    </source>
</evidence>
<dbReference type="InterPro" id="IPR001962">
    <property type="entry name" value="Asn_synthase"/>
</dbReference>
<dbReference type="InterPro" id="IPR029055">
    <property type="entry name" value="Ntn_hydrolases_N"/>
</dbReference>
<dbReference type="Pfam" id="PF00733">
    <property type="entry name" value="Asn_synthase"/>
    <property type="match status" value="1"/>
</dbReference>
<evidence type="ECO:0000313" key="5">
    <source>
        <dbReference type="EMBL" id="SDH08071.1"/>
    </source>
</evidence>
<dbReference type="PANTHER" id="PTHR43284:SF1">
    <property type="entry name" value="ASPARAGINE SYNTHETASE"/>
    <property type="match status" value="1"/>
</dbReference>
<reference evidence="6" key="1">
    <citation type="submission" date="2016-10" db="EMBL/GenBank/DDBJ databases">
        <authorList>
            <person name="Varghese N."/>
            <person name="Submissions S."/>
        </authorList>
    </citation>
    <scope>NUCLEOTIDE SEQUENCE [LARGE SCALE GENOMIC DNA]</scope>
    <source>
        <strain evidence="6">930I</strain>
    </source>
</reference>
<dbReference type="EC" id="6.3.5.4" evidence="2"/>
<dbReference type="InterPro" id="IPR014729">
    <property type="entry name" value="Rossmann-like_a/b/a_fold"/>
</dbReference>